<keyword evidence="2" id="KW-0677">Repeat</keyword>
<dbReference type="PROSITE" id="PS50103">
    <property type="entry name" value="ZF_C3H1"/>
    <property type="match status" value="3"/>
</dbReference>
<dbReference type="Pfam" id="PF00642">
    <property type="entry name" value="zf-CCCH"/>
    <property type="match status" value="2"/>
</dbReference>
<dbReference type="SUPFAM" id="SSF90229">
    <property type="entry name" value="CCCH zinc finger"/>
    <property type="match status" value="3"/>
</dbReference>
<reference evidence="10 11" key="1">
    <citation type="submission" date="2020-08" db="EMBL/GenBank/DDBJ databases">
        <authorList>
            <person name="Hejnol A."/>
        </authorList>
    </citation>
    <scope>NUCLEOTIDE SEQUENCE [LARGE SCALE GENOMIC DNA]</scope>
</reference>
<dbReference type="Gene3D" id="4.10.1000.10">
    <property type="entry name" value="Zinc finger, CCCH-type"/>
    <property type="match status" value="2"/>
</dbReference>
<evidence type="ECO:0000256" key="2">
    <source>
        <dbReference type="ARBA" id="ARBA00022737"/>
    </source>
</evidence>
<feature type="domain" description="CHY-type" evidence="9">
    <location>
        <begin position="597"/>
        <end position="665"/>
    </location>
</feature>
<dbReference type="Proteomes" id="UP000549394">
    <property type="component" value="Unassembled WGS sequence"/>
</dbReference>
<evidence type="ECO:0000313" key="10">
    <source>
        <dbReference type="EMBL" id="CAD5114698.1"/>
    </source>
</evidence>
<feature type="compositionally biased region" description="Basic and acidic residues" evidence="7">
    <location>
        <begin position="676"/>
        <end position="692"/>
    </location>
</feature>
<name>A0A7I8VHG0_9ANNE</name>
<feature type="zinc finger region" description="C3H1-type" evidence="6">
    <location>
        <begin position="141"/>
        <end position="168"/>
    </location>
</feature>
<feature type="domain" description="C3H1-type" evidence="8">
    <location>
        <begin position="11"/>
        <end position="39"/>
    </location>
</feature>
<dbReference type="Pfam" id="PF14608">
    <property type="entry name" value="zf-CCCH_2"/>
    <property type="match status" value="1"/>
</dbReference>
<evidence type="ECO:0000259" key="9">
    <source>
        <dbReference type="PROSITE" id="PS51266"/>
    </source>
</evidence>
<dbReference type="SUPFAM" id="SSF161219">
    <property type="entry name" value="CHY zinc finger-like"/>
    <property type="match status" value="1"/>
</dbReference>
<feature type="domain" description="C3H1-type" evidence="8">
    <location>
        <begin position="141"/>
        <end position="168"/>
    </location>
</feature>
<comment type="caution">
    <text evidence="10">The sequence shown here is derived from an EMBL/GenBank/DDBJ whole genome shotgun (WGS) entry which is preliminary data.</text>
</comment>
<keyword evidence="4 6" id="KW-0862">Zinc</keyword>
<dbReference type="InterPro" id="IPR037274">
    <property type="entry name" value="Znf_CHY_sf"/>
</dbReference>
<evidence type="ECO:0000256" key="4">
    <source>
        <dbReference type="ARBA" id="ARBA00022833"/>
    </source>
</evidence>
<proteinExistence type="predicted"/>
<dbReference type="SUPFAM" id="SSF48695">
    <property type="entry name" value="Multiheme cytochromes"/>
    <property type="match status" value="1"/>
</dbReference>
<evidence type="ECO:0000313" key="11">
    <source>
        <dbReference type="Proteomes" id="UP000549394"/>
    </source>
</evidence>
<keyword evidence="3 5" id="KW-0863">Zinc-finger</keyword>
<dbReference type="GO" id="GO:0008270">
    <property type="term" value="F:zinc ion binding"/>
    <property type="evidence" value="ECO:0007669"/>
    <property type="project" value="UniProtKB-KW"/>
</dbReference>
<protein>
    <submittedName>
        <fullName evidence="10">DgyrCDS3742</fullName>
    </submittedName>
</protein>
<dbReference type="InterPro" id="IPR036855">
    <property type="entry name" value="Znf_CCCH_sf"/>
</dbReference>
<dbReference type="GO" id="GO:0003729">
    <property type="term" value="F:mRNA binding"/>
    <property type="evidence" value="ECO:0007669"/>
    <property type="project" value="InterPro"/>
</dbReference>
<dbReference type="InterPro" id="IPR045877">
    <property type="entry name" value="ZFP36-like"/>
</dbReference>
<feature type="region of interest" description="Disordered" evidence="7">
    <location>
        <begin position="356"/>
        <end position="426"/>
    </location>
</feature>
<feature type="compositionally biased region" description="Basic and acidic residues" evidence="7">
    <location>
        <begin position="67"/>
        <end position="76"/>
    </location>
</feature>
<feature type="compositionally biased region" description="Basic residues" evidence="7">
    <location>
        <begin position="702"/>
        <end position="711"/>
    </location>
</feature>
<feature type="compositionally biased region" description="Acidic residues" evidence="7">
    <location>
        <begin position="357"/>
        <end position="381"/>
    </location>
</feature>
<evidence type="ECO:0000256" key="6">
    <source>
        <dbReference type="PROSITE-ProRule" id="PRU00723"/>
    </source>
</evidence>
<feature type="compositionally biased region" description="Acidic residues" evidence="7">
    <location>
        <begin position="390"/>
        <end position="406"/>
    </location>
</feature>
<evidence type="ECO:0000256" key="1">
    <source>
        <dbReference type="ARBA" id="ARBA00022723"/>
    </source>
</evidence>
<feature type="domain" description="C3H1-type" evidence="8">
    <location>
        <begin position="91"/>
        <end position="119"/>
    </location>
</feature>
<feature type="region of interest" description="Disordered" evidence="7">
    <location>
        <begin position="48"/>
        <end position="76"/>
    </location>
</feature>
<keyword evidence="11" id="KW-1185">Reference proteome</keyword>
<evidence type="ECO:0000259" key="8">
    <source>
        <dbReference type="PROSITE" id="PS50103"/>
    </source>
</evidence>
<dbReference type="EMBL" id="CAJFCJ010000005">
    <property type="protein sequence ID" value="CAD5114698.1"/>
    <property type="molecule type" value="Genomic_DNA"/>
</dbReference>
<evidence type="ECO:0000256" key="7">
    <source>
        <dbReference type="SAM" id="MobiDB-lite"/>
    </source>
</evidence>
<dbReference type="InterPro" id="IPR036280">
    <property type="entry name" value="Multihaem_cyt_sf"/>
</dbReference>
<dbReference type="InterPro" id="IPR008913">
    <property type="entry name" value="Znf_CHY"/>
</dbReference>
<dbReference type="PANTHER" id="PTHR12547:SF18">
    <property type="entry name" value="PROTEIN TIS11"/>
    <property type="match status" value="1"/>
</dbReference>
<dbReference type="PANTHER" id="PTHR12547">
    <property type="entry name" value="CCCH ZINC FINGER/TIS11-RELATED"/>
    <property type="match status" value="1"/>
</dbReference>
<evidence type="ECO:0000256" key="3">
    <source>
        <dbReference type="ARBA" id="ARBA00022771"/>
    </source>
</evidence>
<feature type="zinc finger region" description="C3H1-type" evidence="6">
    <location>
        <begin position="91"/>
        <end position="119"/>
    </location>
</feature>
<dbReference type="PROSITE" id="PS51266">
    <property type="entry name" value="ZF_CHY"/>
    <property type="match status" value="1"/>
</dbReference>
<sequence length="711" mass="82017">MSSSISGEVSNSAGKVCKFYTRKKGCKLGDSCKFLHSEEKTNHAILSKENATPSERKTNIDFNLPESETRKDDSLNKNAEDFKKEVAEGEKVFNKPCYKFTKSGTCPFGDNCKYQHVLKETKKKQFRKKVSKYVEKNQEVSNRPLPCKFFLSGHCKLGKECQFWHPTTEEAYFMKEKSKARKFPPKLVVEKPKYRIDDLTQEKQEELRNTEIDLMKKKYPQCYKLEMKLETYVLEFIASDPDWTFDVKEVHLMIGFPSKYPIRSLRVKVHREQSERLPEPLCDEVDKALASWLDTKSKHMEISGSVELMLRPLLKWFDKQMEDLFVNGLKQYQRKLIAQQAGLQFVSHSEIFKKEEDWVDPDDNNQEASDFEEDDGSEGNYEDDKSGSNFEEDDGETEDSTSCEEDEKPKRPYAPGSMNHPLDEARKGTEIRFKDLQLREQSGTLEIVTLKVQIACSRCRNIADIKVPRKKVVSLICMKCSNEMSVHYRPAIAHTFSSVVGYLDLEECSPFDLILIDTEFKVNCLNCHNDMNLNGIHTGQMKNGWCKHCHKKLHFAVDSIRFTQLTADGIPLGASIYKLKDNRKRVPKDPLIREGYPLPDNGACKHYKKSFRWFRFPCCGKAYPCDTCHDEKEDHMMTLANRMICGFCCKEQQFAAEKSCIACDKSLTKKCGSHWEGGKGCRDKSKMSKNDSQKYANLSKTTSRKKQAKKN</sequence>
<accession>A0A7I8VHG0</accession>
<gene>
    <name evidence="10" type="ORF">DGYR_LOCUS3523</name>
</gene>
<dbReference type="InterPro" id="IPR000571">
    <property type="entry name" value="Znf_CCCH"/>
</dbReference>
<feature type="region of interest" description="Disordered" evidence="7">
    <location>
        <begin position="674"/>
        <end position="711"/>
    </location>
</feature>
<feature type="zinc finger region" description="C3H1-type" evidence="6">
    <location>
        <begin position="11"/>
        <end position="39"/>
    </location>
</feature>
<keyword evidence="1 6" id="KW-0479">Metal-binding</keyword>
<dbReference type="SMART" id="SM00356">
    <property type="entry name" value="ZnF_C3H1"/>
    <property type="match status" value="3"/>
</dbReference>
<dbReference type="OrthoDB" id="411372at2759"/>
<organism evidence="10 11">
    <name type="scientific">Dimorphilus gyrociliatus</name>
    <dbReference type="NCBI Taxonomy" id="2664684"/>
    <lineage>
        <taxon>Eukaryota</taxon>
        <taxon>Metazoa</taxon>
        <taxon>Spiralia</taxon>
        <taxon>Lophotrochozoa</taxon>
        <taxon>Annelida</taxon>
        <taxon>Polychaeta</taxon>
        <taxon>Polychaeta incertae sedis</taxon>
        <taxon>Dinophilidae</taxon>
        <taxon>Dimorphilus</taxon>
    </lineage>
</organism>
<evidence type="ECO:0000256" key="5">
    <source>
        <dbReference type="PROSITE-ProRule" id="PRU00601"/>
    </source>
</evidence>
<dbReference type="AlphaFoldDB" id="A0A7I8VHG0"/>
<dbReference type="Pfam" id="PF05495">
    <property type="entry name" value="zf-CHY"/>
    <property type="match status" value="1"/>
</dbReference>